<dbReference type="AlphaFoldDB" id="A6DJ77"/>
<dbReference type="Gene3D" id="1.25.40.10">
    <property type="entry name" value="Tetratricopeptide repeat domain"/>
    <property type="match status" value="1"/>
</dbReference>
<keyword evidence="3" id="KW-0418">Kinase</keyword>
<keyword evidence="2" id="KW-0547">Nucleotide-binding</keyword>
<feature type="coiled-coil region" evidence="5">
    <location>
        <begin position="387"/>
        <end position="414"/>
    </location>
</feature>
<dbReference type="PROSITE" id="PS50011">
    <property type="entry name" value="PROTEIN_KINASE_DOM"/>
    <property type="match status" value="1"/>
</dbReference>
<keyword evidence="5" id="KW-0175">Coiled coil</keyword>
<reference evidence="7 8" key="1">
    <citation type="journal article" date="2010" name="J. Bacteriol.">
        <title>Genome sequence of Lentisphaera araneosa HTCC2155T, the type species of the order Lentisphaerales in the phylum Lentisphaerae.</title>
        <authorList>
            <person name="Thrash J.C."/>
            <person name="Cho J.C."/>
            <person name="Vergin K.L."/>
            <person name="Morris R.M."/>
            <person name="Giovannoni S.J."/>
        </authorList>
    </citation>
    <scope>NUCLEOTIDE SEQUENCE [LARGE SCALE GENOMIC DNA]</scope>
    <source>
        <strain evidence="7 8">HTCC2155</strain>
    </source>
</reference>
<accession>A6DJ77</accession>
<organism evidence="7 8">
    <name type="scientific">Lentisphaera araneosa HTCC2155</name>
    <dbReference type="NCBI Taxonomy" id="313628"/>
    <lineage>
        <taxon>Bacteria</taxon>
        <taxon>Pseudomonadati</taxon>
        <taxon>Lentisphaerota</taxon>
        <taxon>Lentisphaeria</taxon>
        <taxon>Lentisphaerales</taxon>
        <taxon>Lentisphaeraceae</taxon>
        <taxon>Lentisphaera</taxon>
    </lineage>
</organism>
<dbReference type="PROSITE" id="PS00108">
    <property type="entry name" value="PROTEIN_KINASE_ST"/>
    <property type="match status" value="1"/>
</dbReference>
<evidence type="ECO:0000313" key="8">
    <source>
        <dbReference type="Proteomes" id="UP000004947"/>
    </source>
</evidence>
<evidence type="ECO:0000256" key="4">
    <source>
        <dbReference type="ARBA" id="ARBA00022840"/>
    </source>
</evidence>
<evidence type="ECO:0000313" key="7">
    <source>
        <dbReference type="EMBL" id="EDM28513.1"/>
    </source>
</evidence>
<dbReference type="SMART" id="SM00220">
    <property type="entry name" value="S_TKc"/>
    <property type="match status" value="1"/>
</dbReference>
<dbReference type="eggNOG" id="COG0515">
    <property type="taxonomic scope" value="Bacteria"/>
</dbReference>
<dbReference type="Pfam" id="PF00069">
    <property type="entry name" value="Pkinase"/>
    <property type="match status" value="1"/>
</dbReference>
<dbReference type="RefSeq" id="WP_007277949.1">
    <property type="nucleotide sequence ID" value="NZ_ABCK01000005.1"/>
</dbReference>
<evidence type="ECO:0000256" key="5">
    <source>
        <dbReference type="SAM" id="Coils"/>
    </source>
</evidence>
<dbReference type="EMBL" id="ABCK01000005">
    <property type="protein sequence ID" value="EDM28513.1"/>
    <property type="molecule type" value="Genomic_DNA"/>
</dbReference>
<protein>
    <recommendedName>
        <fullName evidence="6">Protein kinase domain-containing protein</fullName>
    </recommendedName>
</protein>
<dbReference type="PANTHER" id="PTHR43289">
    <property type="entry name" value="MITOGEN-ACTIVATED PROTEIN KINASE KINASE KINASE 20-RELATED"/>
    <property type="match status" value="1"/>
</dbReference>
<dbReference type="Gene3D" id="3.30.200.20">
    <property type="entry name" value="Phosphorylase Kinase, domain 1"/>
    <property type="match status" value="1"/>
</dbReference>
<evidence type="ECO:0000259" key="6">
    <source>
        <dbReference type="PROSITE" id="PS50011"/>
    </source>
</evidence>
<dbReference type="OrthoDB" id="9801841at2"/>
<sequence>MDLENLVNNINENLDDLFDDDSSFDDAVLFPLQEGLAHSVIYTEEEEVARGGEKKIIRAYDHKGKRKVAIARPLDESKEGVERFLREAQITASLDHPNIIPIYRIDQDEDKRVYYAMELLGGESFGDLIHKYHSKSEGVLEDLLEVLIKVCDAVAYAHTKQILHLDLKSDNILVAPHGKVVLIDWGLAKIIHDSDELYFNESEVGIEELNDMTRLGELKGSPGFMAPEQAGLQGDKTEQTDIYALGAILYQVLTGMAHVEGGDSQEILKNTREGKVQEAKDRANCKVDLSLNAVCMKALKLEAEKRYLDVNEFRSEIQKYLRGFATQAESASFAKSLKLLYFRNKVRCQIILMSLVIIGASTFTFIQQLKASELKALAAKENATTAKENAISSKNEAEKSLELYEEERKRRKMLRLKMGDAILEFKKSFEGDANLEENFNKLMVGASIVRSRKFDFEGALELVELALRNDPDNANALAEKGFIHLIRQEFNAANQAFSKCMTRSPHIFVLLRVTQKYSGVKPDDNEQLSLKDLKQYVADIPRGRGWLKMYVLNHQSQYYPDAMRQAELVKFYLRFNNPKLPEDFNFVYDPKKRSLDLSNNPELLILSSLGGPNFTQSSMFDTLNIKSLNISNTKVRNINTLNTLDLKTLDVRGTRVKLEELCRYANVGTMITLPGQLDFEPKKMKVIERN</sequence>
<keyword evidence="4" id="KW-0067">ATP-binding</keyword>
<dbReference type="CDD" id="cd14014">
    <property type="entry name" value="STKc_PknB_like"/>
    <property type="match status" value="1"/>
</dbReference>
<dbReference type="STRING" id="313628.LNTAR_11371"/>
<dbReference type="SUPFAM" id="SSF48452">
    <property type="entry name" value="TPR-like"/>
    <property type="match status" value="1"/>
</dbReference>
<dbReference type="InterPro" id="IPR000719">
    <property type="entry name" value="Prot_kinase_dom"/>
</dbReference>
<comment type="caution">
    <text evidence="7">The sequence shown here is derived from an EMBL/GenBank/DDBJ whole genome shotgun (WGS) entry which is preliminary data.</text>
</comment>
<dbReference type="SUPFAM" id="SSF56112">
    <property type="entry name" value="Protein kinase-like (PK-like)"/>
    <property type="match status" value="1"/>
</dbReference>
<dbReference type="GO" id="GO:0005524">
    <property type="term" value="F:ATP binding"/>
    <property type="evidence" value="ECO:0007669"/>
    <property type="project" value="UniProtKB-KW"/>
</dbReference>
<evidence type="ECO:0000256" key="1">
    <source>
        <dbReference type="ARBA" id="ARBA00022679"/>
    </source>
</evidence>
<evidence type="ECO:0000256" key="2">
    <source>
        <dbReference type="ARBA" id="ARBA00022741"/>
    </source>
</evidence>
<evidence type="ECO:0000256" key="3">
    <source>
        <dbReference type="ARBA" id="ARBA00022777"/>
    </source>
</evidence>
<name>A6DJ77_9BACT</name>
<feature type="domain" description="Protein kinase" evidence="6">
    <location>
        <begin position="42"/>
        <end position="321"/>
    </location>
</feature>
<dbReference type="InterPro" id="IPR008271">
    <property type="entry name" value="Ser/Thr_kinase_AS"/>
</dbReference>
<dbReference type="GO" id="GO:0004674">
    <property type="term" value="F:protein serine/threonine kinase activity"/>
    <property type="evidence" value="ECO:0007669"/>
    <property type="project" value="TreeGrafter"/>
</dbReference>
<keyword evidence="8" id="KW-1185">Reference proteome</keyword>
<dbReference type="InterPro" id="IPR011009">
    <property type="entry name" value="Kinase-like_dom_sf"/>
</dbReference>
<dbReference type="PANTHER" id="PTHR43289:SF6">
    <property type="entry name" value="SERINE_THREONINE-PROTEIN KINASE NEKL-3"/>
    <property type="match status" value="1"/>
</dbReference>
<proteinExistence type="predicted"/>
<gene>
    <name evidence="7" type="ORF">LNTAR_11371</name>
</gene>
<dbReference type="Proteomes" id="UP000004947">
    <property type="component" value="Unassembled WGS sequence"/>
</dbReference>
<dbReference type="InterPro" id="IPR011990">
    <property type="entry name" value="TPR-like_helical_dom_sf"/>
</dbReference>
<keyword evidence="1" id="KW-0808">Transferase</keyword>
<dbReference type="Gene3D" id="1.10.510.10">
    <property type="entry name" value="Transferase(Phosphotransferase) domain 1"/>
    <property type="match status" value="1"/>
</dbReference>